<dbReference type="Proteomes" id="UP000288805">
    <property type="component" value="Unassembled WGS sequence"/>
</dbReference>
<proteinExistence type="predicted"/>
<gene>
    <name evidence="3" type="ORF">CK203_063614</name>
    <name evidence="2" type="ORF">CK203_115873</name>
</gene>
<organism evidence="3 4">
    <name type="scientific">Vitis vinifera</name>
    <name type="common">Grape</name>
    <dbReference type="NCBI Taxonomy" id="29760"/>
    <lineage>
        <taxon>Eukaryota</taxon>
        <taxon>Viridiplantae</taxon>
        <taxon>Streptophyta</taxon>
        <taxon>Embryophyta</taxon>
        <taxon>Tracheophyta</taxon>
        <taxon>Spermatophyta</taxon>
        <taxon>Magnoliopsida</taxon>
        <taxon>eudicotyledons</taxon>
        <taxon>Gunneridae</taxon>
        <taxon>Pentapetalae</taxon>
        <taxon>rosids</taxon>
        <taxon>Vitales</taxon>
        <taxon>Vitaceae</taxon>
        <taxon>Viteae</taxon>
        <taxon>Vitis</taxon>
    </lineage>
</organism>
<dbReference type="AlphaFoldDB" id="A0A438G366"/>
<feature type="region of interest" description="Disordered" evidence="1">
    <location>
        <begin position="62"/>
        <end position="86"/>
    </location>
</feature>
<comment type="caution">
    <text evidence="3">The sequence shown here is derived from an EMBL/GenBank/DDBJ whole genome shotgun (WGS) entry which is preliminary data.</text>
</comment>
<evidence type="ECO:0000256" key="1">
    <source>
        <dbReference type="SAM" id="MobiDB-lite"/>
    </source>
</evidence>
<evidence type="ECO:0000313" key="2">
    <source>
        <dbReference type="EMBL" id="RVW19395.1"/>
    </source>
</evidence>
<evidence type="ECO:0000313" key="3">
    <source>
        <dbReference type="EMBL" id="RVW66642.1"/>
    </source>
</evidence>
<name>A0A438G366_VITVI</name>
<sequence length="344" mass="39096">MAIPISEYRELCRALETLTASQSNLAQEMAAIKACQEQMLASQAQQAAILRQLQVHFDLPQAVEPSTDTPPEPHSQPSESHPPEPKPQLIHLLRRQILLPTAPPHSSDILISIFYPGALSLNWLGVTDLNARYKASQTEESYEESWAKLRSHLPRVNPDCKEKKQRESAMKLFLMTVVAATFGALSEVQMMHAIYHFKAQEVNNPMLQTVCNSELKRRSCSHYKPITRAEGSILQSVAKSLLLRSDFAAFLYSKVFLLLTMHDMPREGSWNLKVEANFAACEDSWCCEIISQPSWVSAKSRRHHFSPAKWFLKPPEACYRHWEIFSIRFLLSKSQNTPCKPPIT</sequence>
<reference evidence="3 4" key="1">
    <citation type="journal article" date="2018" name="PLoS Genet.">
        <title>Population sequencing reveals clonal diversity and ancestral inbreeding in the grapevine cultivar Chardonnay.</title>
        <authorList>
            <person name="Roach M.J."/>
            <person name="Johnson D.L."/>
            <person name="Bohlmann J."/>
            <person name="van Vuuren H.J."/>
            <person name="Jones S.J."/>
            <person name="Pretorius I.S."/>
            <person name="Schmidt S.A."/>
            <person name="Borneman A.R."/>
        </authorList>
    </citation>
    <scope>NUCLEOTIDE SEQUENCE [LARGE SCALE GENOMIC DNA]</scope>
    <source>
        <strain evidence="4">cv. Chardonnay</strain>
        <strain evidence="3">I10V1</strain>
        <tissue evidence="3">Leaf</tissue>
    </source>
</reference>
<evidence type="ECO:0000313" key="4">
    <source>
        <dbReference type="Proteomes" id="UP000288805"/>
    </source>
</evidence>
<protein>
    <submittedName>
        <fullName evidence="3">Uncharacterized protein</fullName>
    </submittedName>
</protein>
<dbReference type="EMBL" id="QGNW01000639">
    <property type="protein sequence ID" value="RVW66642.1"/>
    <property type="molecule type" value="Genomic_DNA"/>
</dbReference>
<accession>A0A438G366</accession>
<dbReference type="EMBL" id="QGNW01002487">
    <property type="protein sequence ID" value="RVW19395.1"/>
    <property type="molecule type" value="Genomic_DNA"/>
</dbReference>